<sequence>MKVSMRIPSKLLLSLMAVTLLITLAFSSTKAAPDTGSSTLYYGGSILTMEGSAPSYAEALVVKDGRILFVGTKTQAEHLAGAAAKKVDLDGRALLPGFIDAHGHVFNAGFQKLAANLLPPPDGGGKDVASLVALLKEWQDKNAAAIKKSGWIIGFGYDDSRLAEGRHPTAKELDQVSTELPVVIIHQSGHLAAMNHKGLELAGITAETNDPVGGVIRRQADGKTPNGVLEEMASFGPIFKILGALDSEANEKIALAGVDAYTQHGFTTAQEGRANKAATETWRKLADERKLKIDVAVYLDLQSEIEYIKQVGIHEDYTHHFRVAGVKLSLDGSPQGKTAWLSKPYLNPPPQKPDSYTGYPAIPSDKERQALFNLAYQKNWQLLVHCNGDAAAEAMIDAVAVASEKYGKDDRRTVMIHAQTVRESQLERMKKLGILPSFFSMHTYYWGDWHRDETLGPERAARISPTASALKRGMRFTEHHDAPVALPSAIMILHTTVNRTSRSGEVIGPDQRVSPYQALKSITDWAAWQYFEQDSKGTLTKGKLADLVILDQDPTQVDPATIMNIRVLETIKEGQTVYKAQ</sequence>
<protein>
    <submittedName>
        <fullName evidence="3">Hydrolase</fullName>
    </submittedName>
</protein>
<keyword evidence="3" id="KW-0378">Hydrolase</keyword>
<gene>
    <name evidence="3" type="ORF">IB75_02170</name>
</gene>
<dbReference type="CDD" id="cd01300">
    <property type="entry name" value="YtcJ_like"/>
    <property type="match status" value="1"/>
</dbReference>
<dbReference type="InterPro" id="IPR011059">
    <property type="entry name" value="Metal-dep_hydrolase_composite"/>
</dbReference>
<reference evidence="3 4" key="1">
    <citation type="submission" date="2014-07" db="EMBL/GenBank/DDBJ databases">
        <title>Comparative analysis of Nitrosococcus oceani genome inventories of strains from Pacific and Atlantic gyres.</title>
        <authorList>
            <person name="Lim C.K."/>
            <person name="Wang L."/>
            <person name="Sayavedra-Soto L.A."/>
            <person name="Klotz M.G."/>
        </authorList>
    </citation>
    <scope>NUCLEOTIDE SEQUENCE [LARGE SCALE GENOMIC DNA]</scope>
    <source>
        <strain evidence="3 4">C-27</strain>
    </source>
</reference>
<dbReference type="Gene3D" id="3.10.310.70">
    <property type="match status" value="1"/>
</dbReference>
<dbReference type="AlphaFoldDB" id="A0A0E2ZA75"/>
<dbReference type="GO" id="GO:0016810">
    <property type="term" value="F:hydrolase activity, acting on carbon-nitrogen (but not peptide) bonds"/>
    <property type="evidence" value="ECO:0007669"/>
    <property type="project" value="InterPro"/>
</dbReference>
<dbReference type="OrthoDB" id="9031471at2"/>
<feature type="domain" description="Amidohydrolase 3" evidence="2">
    <location>
        <begin position="87"/>
        <end position="578"/>
    </location>
</feature>
<feature type="chain" id="PRO_5002408343" evidence="1">
    <location>
        <begin position="32"/>
        <end position="581"/>
    </location>
</feature>
<dbReference type="Proteomes" id="UP000028839">
    <property type="component" value="Unassembled WGS sequence"/>
</dbReference>
<dbReference type="InterPro" id="IPR033932">
    <property type="entry name" value="YtcJ-like"/>
</dbReference>
<evidence type="ECO:0000256" key="1">
    <source>
        <dbReference type="SAM" id="SignalP"/>
    </source>
</evidence>
<dbReference type="EMBL" id="JPGN01000014">
    <property type="protein sequence ID" value="KFI20615.1"/>
    <property type="molecule type" value="Genomic_DNA"/>
</dbReference>
<dbReference type="HOGENOM" id="CLU_009942_2_1_6"/>
<organism evidence="3 4">
    <name type="scientific">Nitrosococcus oceani C-27</name>
    <dbReference type="NCBI Taxonomy" id="314279"/>
    <lineage>
        <taxon>Bacteria</taxon>
        <taxon>Pseudomonadati</taxon>
        <taxon>Pseudomonadota</taxon>
        <taxon>Gammaproteobacteria</taxon>
        <taxon>Chromatiales</taxon>
        <taxon>Chromatiaceae</taxon>
        <taxon>Nitrosococcus</taxon>
    </lineage>
</organism>
<feature type="signal peptide" evidence="1">
    <location>
        <begin position="1"/>
        <end position="31"/>
    </location>
</feature>
<dbReference type="SUPFAM" id="SSF51556">
    <property type="entry name" value="Metallo-dependent hydrolases"/>
    <property type="match status" value="1"/>
</dbReference>
<evidence type="ECO:0000313" key="4">
    <source>
        <dbReference type="Proteomes" id="UP000028839"/>
    </source>
</evidence>
<dbReference type="Pfam" id="PF07969">
    <property type="entry name" value="Amidohydro_3"/>
    <property type="match status" value="1"/>
</dbReference>
<keyword evidence="1" id="KW-0732">Signal</keyword>
<dbReference type="Gene3D" id="2.30.40.10">
    <property type="entry name" value="Urease, subunit C, domain 1"/>
    <property type="match status" value="1"/>
</dbReference>
<name>A0A0E2ZA75_9GAMM</name>
<accession>A0A0E2ZA75</accession>
<dbReference type="SUPFAM" id="SSF51338">
    <property type="entry name" value="Composite domain of metallo-dependent hydrolases"/>
    <property type="match status" value="1"/>
</dbReference>
<evidence type="ECO:0000313" key="3">
    <source>
        <dbReference type="EMBL" id="KFI20615.1"/>
    </source>
</evidence>
<dbReference type="InterPro" id="IPR013108">
    <property type="entry name" value="Amidohydro_3"/>
</dbReference>
<dbReference type="InterPro" id="IPR032466">
    <property type="entry name" value="Metal_Hydrolase"/>
</dbReference>
<dbReference type="Gene3D" id="3.20.20.140">
    <property type="entry name" value="Metal-dependent hydrolases"/>
    <property type="match status" value="1"/>
</dbReference>
<dbReference type="PANTHER" id="PTHR22642:SF2">
    <property type="entry name" value="PROTEIN LONG AFTER FAR-RED 3"/>
    <property type="match status" value="1"/>
</dbReference>
<evidence type="ECO:0000259" key="2">
    <source>
        <dbReference type="Pfam" id="PF07969"/>
    </source>
</evidence>
<comment type="caution">
    <text evidence="3">The sequence shown here is derived from an EMBL/GenBank/DDBJ whole genome shotgun (WGS) entry which is preliminary data.</text>
</comment>
<proteinExistence type="predicted"/>
<dbReference type="PANTHER" id="PTHR22642">
    <property type="entry name" value="IMIDAZOLONEPROPIONASE"/>
    <property type="match status" value="1"/>
</dbReference>